<feature type="compositionally biased region" description="Polar residues" evidence="1">
    <location>
        <begin position="21"/>
        <end position="36"/>
    </location>
</feature>
<evidence type="ECO:0000313" key="4">
    <source>
        <dbReference type="Proteomes" id="UP001610563"/>
    </source>
</evidence>
<feature type="compositionally biased region" description="Basic residues" evidence="1">
    <location>
        <begin position="1"/>
        <end position="10"/>
    </location>
</feature>
<dbReference type="EMBL" id="JBFTWV010000003">
    <property type="protein sequence ID" value="KAL2800532.1"/>
    <property type="molecule type" value="Genomic_DNA"/>
</dbReference>
<dbReference type="Pfam" id="PF00646">
    <property type="entry name" value="F-box"/>
    <property type="match status" value="1"/>
</dbReference>
<accession>A0ABR4GNE2</accession>
<evidence type="ECO:0000313" key="3">
    <source>
        <dbReference type="EMBL" id="KAL2800532.1"/>
    </source>
</evidence>
<dbReference type="PROSITE" id="PS50181">
    <property type="entry name" value="FBOX"/>
    <property type="match status" value="1"/>
</dbReference>
<name>A0ABR4GNE2_9EURO</name>
<dbReference type="Proteomes" id="UP001610563">
    <property type="component" value="Unassembled WGS sequence"/>
</dbReference>
<feature type="domain" description="F-box" evidence="2">
    <location>
        <begin position="68"/>
        <end position="114"/>
    </location>
</feature>
<dbReference type="SUPFAM" id="SSF81383">
    <property type="entry name" value="F-box domain"/>
    <property type="match status" value="1"/>
</dbReference>
<proteinExistence type="predicted"/>
<gene>
    <name evidence="3" type="ORF">BJX66DRAFT_332101</name>
</gene>
<evidence type="ECO:0000256" key="1">
    <source>
        <dbReference type="SAM" id="MobiDB-lite"/>
    </source>
</evidence>
<organism evidence="3 4">
    <name type="scientific">Aspergillus keveii</name>
    <dbReference type="NCBI Taxonomy" id="714993"/>
    <lineage>
        <taxon>Eukaryota</taxon>
        <taxon>Fungi</taxon>
        <taxon>Dikarya</taxon>
        <taxon>Ascomycota</taxon>
        <taxon>Pezizomycotina</taxon>
        <taxon>Eurotiomycetes</taxon>
        <taxon>Eurotiomycetidae</taxon>
        <taxon>Eurotiales</taxon>
        <taxon>Aspergillaceae</taxon>
        <taxon>Aspergillus</taxon>
        <taxon>Aspergillus subgen. Nidulantes</taxon>
    </lineage>
</organism>
<sequence length="339" mass="39809">MRKQTKKKHATIHEGLPKSLQDATDTQLLKTLSKPQRSPWPERKTKPRPRSLRITPKRRYRAPEAASSSFFDILPLELLDMILVQLDYISLTRLSATNTKAERFIKTRTYYRLVVENCYMFLAELRRIQLLSIPSAASIYHALCKPICSTPDCQRLAGFFFLLTCRRYCYQCLGTTPQTTALCTIMVEEKYHIARDDILANLLCLRSSERPRSLFVLEADVHSLAARLFGEERRIHCLDRWWTMELTSLPLPFVDEETKQVEQGRLCRACNTALEDHSRLWQQMEIQPTKDEWDAWERRREKMEEPAYKVHGTKQLLQHIRSGECPHAQGFWLQEARKR</sequence>
<dbReference type="InterPro" id="IPR001810">
    <property type="entry name" value="F-box_dom"/>
</dbReference>
<feature type="compositionally biased region" description="Basic residues" evidence="1">
    <location>
        <begin position="45"/>
        <end position="60"/>
    </location>
</feature>
<protein>
    <recommendedName>
        <fullName evidence="2">F-box domain-containing protein</fullName>
    </recommendedName>
</protein>
<keyword evidence="4" id="KW-1185">Reference proteome</keyword>
<dbReference type="InterPro" id="IPR036047">
    <property type="entry name" value="F-box-like_dom_sf"/>
</dbReference>
<evidence type="ECO:0000259" key="2">
    <source>
        <dbReference type="PROSITE" id="PS50181"/>
    </source>
</evidence>
<comment type="caution">
    <text evidence="3">The sequence shown here is derived from an EMBL/GenBank/DDBJ whole genome shotgun (WGS) entry which is preliminary data.</text>
</comment>
<reference evidence="3 4" key="1">
    <citation type="submission" date="2024-07" db="EMBL/GenBank/DDBJ databases">
        <title>Section-level genome sequencing and comparative genomics of Aspergillus sections Usti and Cavernicolus.</title>
        <authorList>
            <consortium name="Lawrence Berkeley National Laboratory"/>
            <person name="Nybo J.L."/>
            <person name="Vesth T.C."/>
            <person name="Theobald S."/>
            <person name="Frisvad J.C."/>
            <person name="Larsen T.O."/>
            <person name="Kjaerboelling I."/>
            <person name="Rothschild-Mancinelli K."/>
            <person name="Lyhne E.K."/>
            <person name="Kogle M.E."/>
            <person name="Barry K."/>
            <person name="Clum A."/>
            <person name="Na H."/>
            <person name="Ledsgaard L."/>
            <person name="Lin J."/>
            <person name="Lipzen A."/>
            <person name="Kuo A."/>
            <person name="Riley R."/>
            <person name="Mondo S."/>
            <person name="Labutti K."/>
            <person name="Haridas S."/>
            <person name="Pangalinan J."/>
            <person name="Salamov A.A."/>
            <person name="Simmons B.A."/>
            <person name="Magnuson J.K."/>
            <person name="Chen J."/>
            <person name="Drula E."/>
            <person name="Henrissat B."/>
            <person name="Wiebenga A."/>
            <person name="Lubbers R.J."/>
            <person name="Gomes A.C."/>
            <person name="Makela M.R."/>
            <person name="Stajich J."/>
            <person name="Grigoriev I.V."/>
            <person name="Mortensen U.H."/>
            <person name="De Vries R.P."/>
            <person name="Baker S.E."/>
            <person name="Andersen M.R."/>
        </authorList>
    </citation>
    <scope>NUCLEOTIDE SEQUENCE [LARGE SCALE GENOMIC DNA]</scope>
    <source>
        <strain evidence="3 4">CBS 209.92</strain>
    </source>
</reference>
<feature type="region of interest" description="Disordered" evidence="1">
    <location>
        <begin position="1"/>
        <end position="60"/>
    </location>
</feature>